<protein>
    <submittedName>
        <fullName evidence="5">Uu.00g009380.m01.CDS01</fullName>
    </submittedName>
</protein>
<evidence type="ECO:0000313" key="5">
    <source>
        <dbReference type="EMBL" id="CAJ2512819.1"/>
    </source>
</evidence>
<evidence type="ECO:0000256" key="3">
    <source>
        <dbReference type="ARBA" id="ARBA00023002"/>
    </source>
</evidence>
<gene>
    <name evidence="5" type="ORF">KHLLAP_LOCUS13287</name>
</gene>
<dbReference type="Pfam" id="PF13460">
    <property type="entry name" value="NAD_binding_10"/>
    <property type="match status" value="1"/>
</dbReference>
<sequence>MPTIQNVAILGASGNVGDVVIPKLLSEGYTLTIVLRPDSKPFNLNGIDVEHIRIETASYSDVESMTAVFNGQHAVIEAFNPAAQVHQRSIVKAALAAGVAHLLTPDFTIDRFGPHIEEIPIFNPKLRAQRELEEAIEEAQSEARKHGRPEPQLTWTSVLTSLWYDWSIDAGFSMINKEKRTITRYGSGNQRLSLTRQERCGDYVVAILRNPERYRNRPAYFASTTIAVNELIALVRELAGADDEWSVRDVPLEPQRQAAFKLWDED</sequence>
<organism evidence="5 6">
    <name type="scientific">Anthostomella pinea</name>
    <dbReference type="NCBI Taxonomy" id="933095"/>
    <lineage>
        <taxon>Eukaryota</taxon>
        <taxon>Fungi</taxon>
        <taxon>Dikarya</taxon>
        <taxon>Ascomycota</taxon>
        <taxon>Pezizomycotina</taxon>
        <taxon>Sordariomycetes</taxon>
        <taxon>Xylariomycetidae</taxon>
        <taxon>Xylariales</taxon>
        <taxon>Xylariaceae</taxon>
        <taxon>Anthostomella</taxon>
    </lineage>
</organism>
<dbReference type="PANTHER" id="PTHR47706:SF9">
    <property type="entry name" value="NMRA-LIKE DOMAIN-CONTAINING PROTEIN-RELATED"/>
    <property type="match status" value="1"/>
</dbReference>
<dbReference type="InterPro" id="IPR036291">
    <property type="entry name" value="NAD(P)-bd_dom_sf"/>
</dbReference>
<evidence type="ECO:0000256" key="1">
    <source>
        <dbReference type="ARBA" id="ARBA00005725"/>
    </source>
</evidence>
<accession>A0AAI8VXC4</accession>
<dbReference type="EMBL" id="CAUWAG010000020">
    <property type="protein sequence ID" value="CAJ2512819.1"/>
    <property type="molecule type" value="Genomic_DNA"/>
</dbReference>
<dbReference type="Proteomes" id="UP001295740">
    <property type="component" value="Unassembled WGS sequence"/>
</dbReference>
<dbReference type="GO" id="GO:0016491">
    <property type="term" value="F:oxidoreductase activity"/>
    <property type="evidence" value="ECO:0007669"/>
    <property type="project" value="UniProtKB-KW"/>
</dbReference>
<keyword evidence="3" id="KW-0560">Oxidoreductase</keyword>
<reference evidence="5" key="1">
    <citation type="submission" date="2023-10" db="EMBL/GenBank/DDBJ databases">
        <authorList>
            <person name="Hackl T."/>
        </authorList>
    </citation>
    <scope>NUCLEOTIDE SEQUENCE</scope>
</reference>
<dbReference type="SUPFAM" id="SSF51735">
    <property type="entry name" value="NAD(P)-binding Rossmann-fold domains"/>
    <property type="match status" value="1"/>
</dbReference>
<evidence type="ECO:0000313" key="6">
    <source>
        <dbReference type="Proteomes" id="UP001295740"/>
    </source>
</evidence>
<comment type="similarity">
    <text evidence="1">Belongs to the NmrA-type oxidoreductase family. Isoflavone reductase subfamily.</text>
</comment>
<keyword evidence="2" id="KW-0521">NADP</keyword>
<dbReference type="PANTHER" id="PTHR47706">
    <property type="entry name" value="NMRA-LIKE FAMILY PROTEIN"/>
    <property type="match status" value="1"/>
</dbReference>
<dbReference type="InterPro" id="IPR051609">
    <property type="entry name" value="NmrA/Isoflavone_reductase-like"/>
</dbReference>
<name>A0AAI8VXC4_9PEZI</name>
<evidence type="ECO:0000259" key="4">
    <source>
        <dbReference type="Pfam" id="PF13460"/>
    </source>
</evidence>
<proteinExistence type="inferred from homology"/>
<dbReference type="AlphaFoldDB" id="A0AAI8VXC4"/>
<dbReference type="Gene3D" id="3.40.50.720">
    <property type="entry name" value="NAD(P)-binding Rossmann-like Domain"/>
    <property type="match status" value="1"/>
</dbReference>
<dbReference type="InterPro" id="IPR016040">
    <property type="entry name" value="NAD(P)-bd_dom"/>
</dbReference>
<feature type="domain" description="NAD(P)-binding" evidence="4">
    <location>
        <begin position="11"/>
        <end position="138"/>
    </location>
</feature>
<evidence type="ECO:0000256" key="2">
    <source>
        <dbReference type="ARBA" id="ARBA00022857"/>
    </source>
</evidence>
<keyword evidence="6" id="KW-1185">Reference proteome</keyword>
<comment type="caution">
    <text evidence="5">The sequence shown here is derived from an EMBL/GenBank/DDBJ whole genome shotgun (WGS) entry which is preliminary data.</text>
</comment>